<dbReference type="RefSeq" id="WP_103203226.1">
    <property type="nucleotide sequence ID" value="NZ_CVTD020000022.1"/>
</dbReference>
<dbReference type="EMBL" id="CVTD020000022">
    <property type="protein sequence ID" value="CRZ35134.1"/>
    <property type="molecule type" value="Genomic_DNA"/>
</dbReference>
<dbReference type="SUPFAM" id="SSF53850">
    <property type="entry name" value="Periplasmic binding protein-like II"/>
    <property type="match status" value="1"/>
</dbReference>
<dbReference type="OrthoDB" id="9801912at2"/>
<dbReference type="AlphaFoldDB" id="A0A0H5SI38"/>
<dbReference type="GO" id="GO:0015833">
    <property type="term" value="P:peptide transport"/>
    <property type="evidence" value="ECO:0007669"/>
    <property type="project" value="TreeGrafter"/>
</dbReference>
<dbReference type="GO" id="GO:0043190">
    <property type="term" value="C:ATP-binding cassette (ABC) transporter complex"/>
    <property type="evidence" value="ECO:0007669"/>
    <property type="project" value="InterPro"/>
</dbReference>
<reference evidence="7 8" key="1">
    <citation type="submission" date="2015-06" db="EMBL/GenBank/DDBJ databases">
        <authorList>
            <person name="Wibberg Daniel"/>
        </authorList>
    </citation>
    <scope>NUCLEOTIDE SEQUENCE [LARGE SCALE GENOMIC DNA]</scope>
    <source>
        <strain evidence="7 8">T3/55T</strain>
    </source>
</reference>
<dbReference type="GO" id="GO:1904680">
    <property type="term" value="F:peptide transmembrane transporter activity"/>
    <property type="evidence" value="ECO:0007669"/>
    <property type="project" value="TreeGrafter"/>
</dbReference>
<dbReference type="Gene3D" id="3.40.190.10">
    <property type="entry name" value="Periplasmic binding protein-like II"/>
    <property type="match status" value="1"/>
</dbReference>
<name>A0A0H5SI38_HERHM</name>
<keyword evidence="4 5" id="KW-0732">Signal</keyword>
<feature type="chain" id="PRO_5005224644" description="Solute-binding protein family 5 domain-containing protein" evidence="5">
    <location>
        <begin position="22"/>
        <end position="545"/>
    </location>
</feature>
<keyword evidence="8" id="KW-1185">Reference proteome</keyword>
<dbReference type="GO" id="GO:0030288">
    <property type="term" value="C:outer membrane-bounded periplasmic space"/>
    <property type="evidence" value="ECO:0007669"/>
    <property type="project" value="UniProtKB-ARBA"/>
</dbReference>
<dbReference type="PANTHER" id="PTHR30290:SF10">
    <property type="entry name" value="PERIPLASMIC OLIGOPEPTIDE-BINDING PROTEIN-RELATED"/>
    <property type="match status" value="1"/>
</dbReference>
<dbReference type="Gene3D" id="3.10.105.10">
    <property type="entry name" value="Dipeptide-binding Protein, Domain 3"/>
    <property type="match status" value="1"/>
</dbReference>
<comment type="subcellular location">
    <subcellularLocation>
        <location evidence="1">Cell envelope</location>
    </subcellularLocation>
</comment>
<dbReference type="InterPro" id="IPR000914">
    <property type="entry name" value="SBP_5_dom"/>
</dbReference>
<keyword evidence="3" id="KW-0813">Transport</keyword>
<evidence type="ECO:0000259" key="6">
    <source>
        <dbReference type="Pfam" id="PF00496"/>
    </source>
</evidence>
<dbReference type="CDD" id="cd08504">
    <property type="entry name" value="PBP2_OppA"/>
    <property type="match status" value="1"/>
</dbReference>
<evidence type="ECO:0000256" key="4">
    <source>
        <dbReference type="ARBA" id="ARBA00022729"/>
    </source>
</evidence>
<sequence length="545" mass="61300">MKIKKLIASVALLSMVINILAACGKQNTTDGSKNAYPGTPDANSITVNISSEPPDMFSVTMTDTTSFTVLRHIVENLVTLDENDNVKPGVAKNWTVSDDGLVYTFNLSDDMKWSNGEPVTAHDFVFAWTALLTPSFASDYAYFGYVFKNGEAYNKGKVGAEELGFKALSDYQLEVTLENPTSYFLDTLAFGVFAPVNEKAYKEFGTAYGTDADKMVYNGPFKMTSWEHESKIVLEKNPDYYNADQIELEKIVMVMINDSNAALNSFKVGEVDMIGLNGEQVQLMKKENYPVYTYADGSTFYLEYNMDNKYLSNKNLRKAITYAIDKQAFIDSIVKNDSQPAVSFTAPAINGLNDKFYKEVGSLQPAFDTELAKEYYNKALEELNVDSISLSLIIDDSDSAVKNGAFVQEQLKVNLGLDIKIEPMPFKSRLERMSNKDFDIVFAGWGPDYNDPLTFLDMFETGNGNNHVSYSNPEYDELLDKVRTEKDKEKRFEYLKQLEQIIMDDMPVGPIYWRSRDYVLSGKIASGVIRTAFQDINLINVKLSK</sequence>
<dbReference type="Gene3D" id="3.90.76.10">
    <property type="entry name" value="Dipeptide-binding Protein, Domain 1"/>
    <property type="match status" value="1"/>
</dbReference>
<evidence type="ECO:0000256" key="5">
    <source>
        <dbReference type="SAM" id="SignalP"/>
    </source>
</evidence>
<protein>
    <recommendedName>
        <fullName evidence="6">Solute-binding protein family 5 domain-containing protein</fullName>
    </recommendedName>
</protein>
<feature type="domain" description="Solute-binding protein family 5" evidence="6">
    <location>
        <begin position="85"/>
        <end position="466"/>
    </location>
</feature>
<evidence type="ECO:0000256" key="1">
    <source>
        <dbReference type="ARBA" id="ARBA00004196"/>
    </source>
</evidence>
<evidence type="ECO:0000256" key="3">
    <source>
        <dbReference type="ARBA" id="ARBA00022448"/>
    </source>
</evidence>
<accession>A0A0H5SI38</accession>
<evidence type="ECO:0000313" key="7">
    <source>
        <dbReference type="EMBL" id="CRZ35134.1"/>
    </source>
</evidence>
<dbReference type="PANTHER" id="PTHR30290">
    <property type="entry name" value="PERIPLASMIC BINDING COMPONENT OF ABC TRANSPORTER"/>
    <property type="match status" value="1"/>
</dbReference>
<dbReference type="PROSITE" id="PS51257">
    <property type="entry name" value="PROKAR_LIPOPROTEIN"/>
    <property type="match status" value="1"/>
</dbReference>
<dbReference type="FunFam" id="3.90.76.10:FF:000001">
    <property type="entry name" value="Oligopeptide ABC transporter substrate-binding protein"/>
    <property type="match status" value="1"/>
</dbReference>
<dbReference type="PIRSF" id="PIRSF002741">
    <property type="entry name" value="MppA"/>
    <property type="match status" value="1"/>
</dbReference>
<evidence type="ECO:0000313" key="8">
    <source>
        <dbReference type="Proteomes" id="UP000236497"/>
    </source>
</evidence>
<dbReference type="FunFam" id="3.10.105.10:FF:000001">
    <property type="entry name" value="Oligopeptide ABC transporter, oligopeptide-binding protein"/>
    <property type="match status" value="1"/>
</dbReference>
<organism evidence="7 8">
    <name type="scientific">Herbinix hemicellulosilytica</name>
    <dbReference type="NCBI Taxonomy" id="1564487"/>
    <lineage>
        <taxon>Bacteria</taxon>
        <taxon>Bacillati</taxon>
        <taxon>Bacillota</taxon>
        <taxon>Clostridia</taxon>
        <taxon>Lachnospirales</taxon>
        <taxon>Lachnospiraceae</taxon>
        <taxon>Herbinix</taxon>
    </lineage>
</organism>
<comment type="similarity">
    <text evidence="2">Belongs to the bacterial solute-binding protein 5 family.</text>
</comment>
<dbReference type="Pfam" id="PF00496">
    <property type="entry name" value="SBP_bac_5"/>
    <property type="match status" value="1"/>
</dbReference>
<dbReference type="InterPro" id="IPR030678">
    <property type="entry name" value="Peptide/Ni-bd"/>
</dbReference>
<evidence type="ECO:0000256" key="2">
    <source>
        <dbReference type="ARBA" id="ARBA00005695"/>
    </source>
</evidence>
<feature type="signal peptide" evidence="5">
    <location>
        <begin position="1"/>
        <end position="21"/>
    </location>
</feature>
<dbReference type="InterPro" id="IPR039424">
    <property type="entry name" value="SBP_5"/>
</dbReference>
<proteinExistence type="inferred from homology"/>
<gene>
    <name evidence="7" type="ORF">HHT355_1935</name>
</gene>
<dbReference type="Proteomes" id="UP000236497">
    <property type="component" value="Unassembled WGS sequence"/>
</dbReference>